<reference evidence="4 5" key="1">
    <citation type="submission" date="2018-12" db="EMBL/GenBank/DDBJ databases">
        <title>Draft genome sequence of Embleya hyalina NBRC 13850T.</title>
        <authorList>
            <person name="Komaki H."/>
            <person name="Hosoyama A."/>
            <person name="Kimura A."/>
            <person name="Ichikawa N."/>
            <person name="Tamura T."/>
        </authorList>
    </citation>
    <scope>NUCLEOTIDE SEQUENCE [LARGE SCALE GENOMIC DNA]</scope>
    <source>
        <strain evidence="4 5">NBRC 13850</strain>
    </source>
</reference>
<protein>
    <submittedName>
        <fullName evidence="4">Tail protein</fullName>
    </submittedName>
</protein>
<dbReference type="Proteomes" id="UP000286931">
    <property type="component" value="Unassembled WGS sequence"/>
</dbReference>
<evidence type="ECO:0000256" key="1">
    <source>
        <dbReference type="ARBA" id="ARBA00008005"/>
    </source>
</evidence>
<dbReference type="InterPro" id="IPR020287">
    <property type="entry name" value="Tail_sheath_C"/>
</dbReference>
<organism evidence="4 5">
    <name type="scientific">Embleya hyalina</name>
    <dbReference type="NCBI Taxonomy" id="516124"/>
    <lineage>
        <taxon>Bacteria</taxon>
        <taxon>Bacillati</taxon>
        <taxon>Actinomycetota</taxon>
        <taxon>Actinomycetes</taxon>
        <taxon>Kitasatosporales</taxon>
        <taxon>Streptomycetaceae</taxon>
        <taxon>Embleya</taxon>
    </lineage>
</organism>
<proteinExistence type="inferred from homology"/>
<dbReference type="Gene3D" id="3.40.50.11780">
    <property type="match status" value="1"/>
</dbReference>
<comment type="similarity">
    <text evidence="1">Belongs to the myoviridae tail sheath protein family.</text>
</comment>
<dbReference type="RefSeq" id="WP_126642377.1">
    <property type="nucleotide sequence ID" value="NZ_BIFH01000041.1"/>
</dbReference>
<dbReference type="OrthoDB" id="9767864at2"/>
<feature type="domain" description="Tail sheath protein C-terminal" evidence="3">
    <location>
        <begin position="255"/>
        <end position="359"/>
    </location>
</feature>
<evidence type="ECO:0000259" key="3">
    <source>
        <dbReference type="Pfam" id="PF17482"/>
    </source>
</evidence>
<evidence type="ECO:0000256" key="2">
    <source>
        <dbReference type="SAM" id="MobiDB-lite"/>
    </source>
</evidence>
<accession>A0A401Z1H0</accession>
<evidence type="ECO:0000313" key="4">
    <source>
        <dbReference type="EMBL" id="GCE00677.1"/>
    </source>
</evidence>
<dbReference type="EMBL" id="BIFH01000041">
    <property type="protein sequence ID" value="GCE00677.1"/>
    <property type="molecule type" value="Genomic_DNA"/>
</dbReference>
<sequence>MADSVKYSGVHGGGDAPSPLTVTPGATAVPVFLGDFAAAFEGVVRVDGPPDLVRVVGEDASSGVTGEVLRGYFGNGGGYCYLADTAGKPLTEVLTSVEAFTDVTILVPLGLWDGGADAAGETARAVTAYAAGHRAMAILHADRDHDARRARDAAKAFELGLDENAHAALYHPWLVPSGDGAEPVPPVGAVAGVWCRVDRERGVWKAPANIAVEGIARPFLTVTDAEQDEAQPVNVLREFADRGTLVRGARTLDTNDERWRHLPVRRLADTVERDLTKALASVASEPNSPPTWERLRAAADHHLHDLWQWGALQGTKPQEAYFVQVGRNVTMTEEQVEAGELVLRVGLAAIRPAEFVILECTGTAGRA</sequence>
<feature type="region of interest" description="Disordered" evidence="2">
    <location>
        <begin position="1"/>
        <end position="20"/>
    </location>
</feature>
<dbReference type="InterPro" id="IPR052042">
    <property type="entry name" value="Tail_sheath_structural"/>
</dbReference>
<evidence type="ECO:0000313" key="5">
    <source>
        <dbReference type="Proteomes" id="UP000286931"/>
    </source>
</evidence>
<name>A0A401Z1H0_9ACTN</name>
<dbReference type="PANTHER" id="PTHR35861:SF1">
    <property type="entry name" value="PHAGE TAIL SHEATH PROTEIN"/>
    <property type="match status" value="1"/>
</dbReference>
<comment type="caution">
    <text evidence="4">The sequence shown here is derived from an EMBL/GenBank/DDBJ whole genome shotgun (WGS) entry which is preliminary data.</text>
</comment>
<gene>
    <name evidence="4" type="ORF">EHYA_08403</name>
</gene>
<dbReference type="PANTHER" id="PTHR35861">
    <property type="match status" value="1"/>
</dbReference>
<keyword evidence="5" id="KW-1185">Reference proteome</keyword>
<dbReference type="Pfam" id="PF17482">
    <property type="entry name" value="Phage_sheath_1C"/>
    <property type="match status" value="1"/>
</dbReference>
<dbReference type="AlphaFoldDB" id="A0A401Z1H0"/>